<dbReference type="PANTHER" id="PTHR10075">
    <property type="entry name" value="BASIGIN RELATED"/>
    <property type="match status" value="1"/>
</dbReference>
<dbReference type="InterPro" id="IPR013783">
    <property type="entry name" value="Ig-like_fold"/>
</dbReference>
<name>A0ABY6JZD7_9ARAC</name>
<sequence>MGRRGTDICSNFSPSRCTCQETCWPCNVRPWDPPLPRVAWTLDGGPLPPSRRLRQGDFVGADGNIISFVNISGVAVPDGGMYGCEAHNKAGAVRHQAKIDVFGPPFIRPMNITSIAGQSVQVRCPVAGYPIDTVAIYRGGSRRCERFSLDDRGSLTIHSLKKDDAGAYRCSAVNGRGEKAEGDVFLRVVGNVDTKVITII</sequence>
<dbReference type="InterPro" id="IPR003599">
    <property type="entry name" value="Ig_sub"/>
</dbReference>
<reference evidence="3 4" key="1">
    <citation type="submission" date="2022-01" db="EMBL/GenBank/DDBJ databases">
        <title>A chromosomal length assembly of Cordylochernes scorpioides.</title>
        <authorList>
            <person name="Zeh D."/>
            <person name="Zeh J."/>
        </authorList>
    </citation>
    <scope>NUCLEOTIDE SEQUENCE [LARGE SCALE GENOMIC DNA]</scope>
    <source>
        <strain evidence="3">IN4F17</strain>
        <tissue evidence="3">Whole Body</tissue>
    </source>
</reference>
<organism evidence="3 4">
    <name type="scientific">Cordylochernes scorpioides</name>
    <dbReference type="NCBI Taxonomy" id="51811"/>
    <lineage>
        <taxon>Eukaryota</taxon>
        <taxon>Metazoa</taxon>
        <taxon>Ecdysozoa</taxon>
        <taxon>Arthropoda</taxon>
        <taxon>Chelicerata</taxon>
        <taxon>Arachnida</taxon>
        <taxon>Pseudoscorpiones</taxon>
        <taxon>Cheliferoidea</taxon>
        <taxon>Chernetidae</taxon>
        <taxon>Cordylochernes</taxon>
    </lineage>
</organism>
<dbReference type="PROSITE" id="PS50835">
    <property type="entry name" value="IG_LIKE"/>
    <property type="match status" value="2"/>
</dbReference>
<evidence type="ECO:0000259" key="2">
    <source>
        <dbReference type="PROSITE" id="PS50835"/>
    </source>
</evidence>
<dbReference type="EMBL" id="CP092863">
    <property type="protein sequence ID" value="UYV61732.1"/>
    <property type="molecule type" value="Genomic_DNA"/>
</dbReference>
<dbReference type="InterPro" id="IPR013098">
    <property type="entry name" value="Ig_I-set"/>
</dbReference>
<keyword evidence="1" id="KW-0393">Immunoglobulin domain</keyword>
<dbReference type="SUPFAM" id="SSF48726">
    <property type="entry name" value="Immunoglobulin"/>
    <property type="match status" value="2"/>
</dbReference>
<dbReference type="Pfam" id="PF13927">
    <property type="entry name" value="Ig_3"/>
    <property type="match status" value="1"/>
</dbReference>
<protein>
    <recommendedName>
        <fullName evidence="2">Ig-like domain-containing protein</fullName>
    </recommendedName>
</protein>
<gene>
    <name evidence="3" type="ORF">LAZ67_1006193</name>
</gene>
<proteinExistence type="predicted"/>
<dbReference type="PANTHER" id="PTHR10075:SF100">
    <property type="entry name" value="FASCICLIN-2"/>
    <property type="match status" value="1"/>
</dbReference>
<dbReference type="Gene3D" id="2.60.40.10">
    <property type="entry name" value="Immunoglobulins"/>
    <property type="match status" value="2"/>
</dbReference>
<dbReference type="Pfam" id="PF07679">
    <property type="entry name" value="I-set"/>
    <property type="match status" value="1"/>
</dbReference>
<keyword evidence="4" id="KW-1185">Reference proteome</keyword>
<dbReference type="Proteomes" id="UP001235939">
    <property type="component" value="Chromosome 01"/>
</dbReference>
<evidence type="ECO:0000313" key="3">
    <source>
        <dbReference type="EMBL" id="UYV61732.1"/>
    </source>
</evidence>
<feature type="domain" description="Ig-like" evidence="2">
    <location>
        <begin position="105"/>
        <end position="185"/>
    </location>
</feature>
<evidence type="ECO:0000256" key="1">
    <source>
        <dbReference type="ARBA" id="ARBA00023319"/>
    </source>
</evidence>
<dbReference type="SMART" id="SM00409">
    <property type="entry name" value="IG"/>
    <property type="match status" value="2"/>
</dbReference>
<dbReference type="InterPro" id="IPR007110">
    <property type="entry name" value="Ig-like_dom"/>
</dbReference>
<dbReference type="InterPro" id="IPR003598">
    <property type="entry name" value="Ig_sub2"/>
</dbReference>
<feature type="domain" description="Ig-like" evidence="2">
    <location>
        <begin position="26"/>
        <end position="100"/>
    </location>
</feature>
<accession>A0ABY6JZD7</accession>
<dbReference type="SMART" id="SM00408">
    <property type="entry name" value="IGc2"/>
    <property type="match status" value="2"/>
</dbReference>
<evidence type="ECO:0000313" key="4">
    <source>
        <dbReference type="Proteomes" id="UP001235939"/>
    </source>
</evidence>
<dbReference type="InterPro" id="IPR036179">
    <property type="entry name" value="Ig-like_dom_sf"/>
</dbReference>